<proteinExistence type="inferred from homology"/>
<evidence type="ECO:0000256" key="2">
    <source>
        <dbReference type="SAM" id="MobiDB-lite"/>
    </source>
</evidence>
<keyword evidence="1" id="KW-0012">Acyltransferase</keyword>
<dbReference type="PANTHER" id="PTHR13355">
    <property type="entry name" value="GLUCOSAMINE 6-PHOSPHATE N-ACETYLTRANSFERASE"/>
    <property type="match status" value="1"/>
</dbReference>
<dbReference type="EMBL" id="BNJQ01000010">
    <property type="protein sequence ID" value="GHP05632.1"/>
    <property type="molecule type" value="Genomic_DNA"/>
</dbReference>
<dbReference type="InterPro" id="IPR016181">
    <property type="entry name" value="Acyl_CoA_acyltransferase"/>
</dbReference>
<sequence length="196" mass="21477">MPPARAHTHRASARQQERLTTTTTILRRPRPRPPAPAPATMASGALYNPPRDVTPEDRNSLMPLLRQLTSAPDVSEEAFAARVAMLNRDGDGDAMPRQFCVVVPRTSDNCIVATASVTFEYKLLRSCAVCAHVEDVVVDASARGAGLGKMVVDACVQRARAVEGCYKVILDCAEKNVAFYEKLGFQRKEVQMAMYL</sequence>
<name>A0A830HFW4_9CHLO</name>
<dbReference type="InterPro" id="IPR039143">
    <property type="entry name" value="GNPNAT1-like"/>
</dbReference>
<keyword evidence="1" id="KW-0808">Transferase</keyword>
<dbReference type="AlphaFoldDB" id="A0A830HFW4"/>
<gene>
    <name evidence="4" type="ORF">PPROV_000438200</name>
</gene>
<feature type="domain" description="N-acetyltransferase" evidence="3">
    <location>
        <begin position="48"/>
        <end position="196"/>
    </location>
</feature>
<comment type="catalytic activity">
    <reaction evidence="1">
        <text>D-glucosamine 6-phosphate + acetyl-CoA = N-acetyl-D-glucosamine 6-phosphate + CoA + H(+)</text>
        <dbReference type="Rhea" id="RHEA:10292"/>
        <dbReference type="ChEBI" id="CHEBI:15378"/>
        <dbReference type="ChEBI" id="CHEBI:57287"/>
        <dbReference type="ChEBI" id="CHEBI:57288"/>
        <dbReference type="ChEBI" id="CHEBI:57513"/>
        <dbReference type="ChEBI" id="CHEBI:58725"/>
        <dbReference type="EC" id="2.3.1.4"/>
    </reaction>
</comment>
<organism evidence="4 5">
    <name type="scientific">Pycnococcus provasolii</name>
    <dbReference type="NCBI Taxonomy" id="41880"/>
    <lineage>
        <taxon>Eukaryota</taxon>
        <taxon>Viridiplantae</taxon>
        <taxon>Chlorophyta</taxon>
        <taxon>Pseudoscourfieldiophyceae</taxon>
        <taxon>Pseudoscourfieldiales</taxon>
        <taxon>Pycnococcaceae</taxon>
        <taxon>Pycnococcus</taxon>
    </lineage>
</organism>
<dbReference type="CDD" id="cd04301">
    <property type="entry name" value="NAT_SF"/>
    <property type="match status" value="1"/>
</dbReference>
<dbReference type="SUPFAM" id="SSF55729">
    <property type="entry name" value="Acyl-CoA N-acyltransferases (Nat)"/>
    <property type="match status" value="1"/>
</dbReference>
<comment type="subunit">
    <text evidence="1">Homodimer.</text>
</comment>
<dbReference type="PROSITE" id="PS51186">
    <property type="entry name" value="GNAT"/>
    <property type="match status" value="1"/>
</dbReference>
<feature type="region of interest" description="Disordered" evidence="2">
    <location>
        <begin position="1"/>
        <end position="58"/>
    </location>
</feature>
<comment type="pathway">
    <text evidence="1">Nucleotide-sugar biosynthesis; UDP-N-acetyl-alpha-D-glucosamine biosynthesis; N-acetyl-alpha-D-glucosamine 1-phosphate from alpha-D-glucosamine 6-phosphate (route I): step 1/2.</text>
</comment>
<dbReference type="Gene3D" id="3.40.630.30">
    <property type="match status" value="1"/>
</dbReference>
<dbReference type="InterPro" id="IPR000182">
    <property type="entry name" value="GNAT_dom"/>
</dbReference>
<feature type="compositionally biased region" description="Basic residues" evidence="2">
    <location>
        <begin position="1"/>
        <end position="12"/>
    </location>
</feature>
<dbReference type="Pfam" id="PF00583">
    <property type="entry name" value="Acetyltransf_1"/>
    <property type="match status" value="1"/>
</dbReference>
<dbReference type="PANTHER" id="PTHR13355:SF11">
    <property type="entry name" value="GLUCOSAMINE 6-PHOSPHATE N-ACETYLTRANSFERASE"/>
    <property type="match status" value="1"/>
</dbReference>
<dbReference type="Proteomes" id="UP000660262">
    <property type="component" value="Unassembled WGS sequence"/>
</dbReference>
<protein>
    <recommendedName>
        <fullName evidence="1">Glucosamine 6-phosphate N-acetyltransferase</fullName>
        <ecNumber evidence="1">2.3.1.4</ecNumber>
    </recommendedName>
</protein>
<reference evidence="4" key="1">
    <citation type="submission" date="2020-10" db="EMBL/GenBank/DDBJ databases">
        <title>Unveiling of a novel bifunctional photoreceptor, Dualchrome1, isolated from a cosmopolitan green alga.</title>
        <authorList>
            <person name="Suzuki S."/>
            <person name="Kawachi M."/>
        </authorList>
    </citation>
    <scope>NUCLEOTIDE SEQUENCE</scope>
    <source>
        <strain evidence="4">NIES 2893</strain>
    </source>
</reference>
<evidence type="ECO:0000259" key="3">
    <source>
        <dbReference type="PROSITE" id="PS51186"/>
    </source>
</evidence>
<dbReference type="EC" id="2.3.1.4" evidence="1"/>
<dbReference type="GO" id="GO:0004343">
    <property type="term" value="F:glucosamine 6-phosphate N-acetyltransferase activity"/>
    <property type="evidence" value="ECO:0007669"/>
    <property type="project" value="UniProtKB-UniRule"/>
</dbReference>
<evidence type="ECO:0000256" key="1">
    <source>
        <dbReference type="RuleBase" id="RU365086"/>
    </source>
</evidence>
<comment type="similarity">
    <text evidence="1">Belongs to the acetyltransferase family. GNA1 subfamily.</text>
</comment>
<evidence type="ECO:0000313" key="5">
    <source>
        <dbReference type="Proteomes" id="UP000660262"/>
    </source>
</evidence>
<dbReference type="UniPathway" id="UPA00113">
    <property type="reaction ID" value="UER00529"/>
</dbReference>
<keyword evidence="5" id="KW-1185">Reference proteome</keyword>
<dbReference type="GO" id="GO:0006048">
    <property type="term" value="P:UDP-N-acetylglucosamine biosynthetic process"/>
    <property type="evidence" value="ECO:0007669"/>
    <property type="project" value="UniProtKB-UniRule"/>
</dbReference>
<accession>A0A830HFW4</accession>
<dbReference type="OrthoDB" id="10039976at2759"/>
<evidence type="ECO:0000313" key="4">
    <source>
        <dbReference type="EMBL" id="GHP05632.1"/>
    </source>
</evidence>
<comment type="caution">
    <text evidence="4">The sequence shown here is derived from an EMBL/GenBank/DDBJ whole genome shotgun (WGS) entry which is preliminary data.</text>
</comment>